<dbReference type="OrthoDB" id="3350619at2759"/>
<name>M2PR71_CERS8</name>
<keyword evidence="2" id="KW-1185">Reference proteome</keyword>
<evidence type="ECO:0000313" key="2">
    <source>
        <dbReference type="Proteomes" id="UP000016930"/>
    </source>
</evidence>
<proteinExistence type="predicted"/>
<dbReference type="EMBL" id="KB445794">
    <property type="protein sequence ID" value="EMD39079.1"/>
    <property type="molecule type" value="Genomic_DNA"/>
</dbReference>
<gene>
    <name evidence="1" type="ORF">CERSUDRAFT_47452</name>
</gene>
<dbReference type="STRING" id="914234.M2PR71"/>
<dbReference type="AlphaFoldDB" id="M2PR71"/>
<organism evidence="1 2">
    <name type="scientific">Ceriporiopsis subvermispora (strain B)</name>
    <name type="common">White-rot fungus</name>
    <name type="synonym">Gelatoporia subvermispora</name>
    <dbReference type="NCBI Taxonomy" id="914234"/>
    <lineage>
        <taxon>Eukaryota</taxon>
        <taxon>Fungi</taxon>
        <taxon>Dikarya</taxon>
        <taxon>Basidiomycota</taxon>
        <taxon>Agaricomycotina</taxon>
        <taxon>Agaricomycetes</taxon>
        <taxon>Polyporales</taxon>
        <taxon>Gelatoporiaceae</taxon>
        <taxon>Gelatoporia</taxon>
    </lineage>
</organism>
<dbReference type="Proteomes" id="UP000016930">
    <property type="component" value="Unassembled WGS sequence"/>
</dbReference>
<sequence length="175" mass="20093">MNFPPVVLQVRTSDSSRKMYEDERSWYLYQGSVYPDDRHVVVSHEVSTIVQFRNIDFRMERCTLVVSIPVHTDTFDPAVKLQSPSAVDVWILDASAELSPRNSGKWGLAPGRRTLFTTLSFDAMENNTSSEFYCPSGEFTTLELTCSRDKFSNCEVDFWQERHVIPRAGKFSLHV</sequence>
<accession>M2PR71</accession>
<evidence type="ECO:0000313" key="1">
    <source>
        <dbReference type="EMBL" id="EMD39079.1"/>
    </source>
</evidence>
<dbReference type="HOGENOM" id="CLU_055652_1_0_1"/>
<protein>
    <recommendedName>
        <fullName evidence="3">Ubiquitin 3 binding protein But2 C-terminal domain-containing protein</fullName>
    </recommendedName>
</protein>
<reference evidence="1 2" key="1">
    <citation type="journal article" date="2012" name="Proc. Natl. Acad. Sci. U.S.A.">
        <title>Comparative genomics of Ceriporiopsis subvermispora and Phanerochaete chrysosporium provide insight into selective ligninolysis.</title>
        <authorList>
            <person name="Fernandez-Fueyo E."/>
            <person name="Ruiz-Duenas F.J."/>
            <person name="Ferreira P."/>
            <person name="Floudas D."/>
            <person name="Hibbett D.S."/>
            <person name="Canessa P."/>
            <person name="Larrondo L.F."/>
            <person name="James T.Y."/>
            <person name="Seelenfreund D."/>
            <person name="Lobos S."/>
            <person name="Polanco R."/>
            <person name="Tello M."/>
            <person name="Honda Y."/>
            <person name="Watanabe T."/>
            <person name="Watanabe T."/>
            <person name="Ryu J.S."/>
            <person name="Kubicek C.P."/>
            <person name="Schmoll M."/>
            <person name="Gaskell J."/>
            <person name="Hammel K.E."/>
            <person name="St John F.J."/>
            <person name="Vanden Wymelenberg A."/>
            <person name="Sabat G."/>
            <person name="Splinter BonDurant S."/>
            <person name="Syed K."/>
            <person name="Yadav J.S."/>
            <person name="Doddapaneni H."/>
            <person name="Subramanian V."/>
            <person name="Lavin J.L."/>
            <person name="Oguiza J.A."/>
            <person name="Perez G."/>
            <person name="Pisabarro A.G."/>
            <person name="Ramirez L."/>
            <person name="Santoyo F."/>
            <person name="Master E."/>
            <person name="Coutinho P.M."/>
            <person name="Henrissat B."/>
            <person name="Lombard V."/>
            <person name="Magnuson J.K."/>
            <person name="Kuees U."/>
            <person name="Hori C."/>
            <person name="Igarashi K."/>
            <person name="Samejima M."/>
            <person name="Held B.W."/>
            <person name="Barry K.W."/>
            <person name="LaButti K.M."/>
            <person name="Lapidus A."/>
            <person name="Lindquist E.A."/>
            <person name="Lucas S.M."/>
            <person name="Riley R."/>
            <person name="Salamov A.A."/>
            <person name="Hoffmeister D."/>
            <person name="Schwenk D."/>
            <person name="Hadar Y."/>
            <person name="Yarden O."/>
            <person name="de Vries R.P."/>
            <person name="Wiebenga A."/>
            <person name="Stenlid J."/>
            <person name="Eastwood D."/>
            <person name="Grigoriev I.V."/>
            <person name="Berka R.M."/>
            <person name="Blanchette R.A."/>
            <person name="Kersten P."/>
            <person name="Martinez A.T."/>
            <person name="Vicuna R."/>
            <person name="Cullen D."/>
        </authorList>
    </citation>
    <scope>NUCLEOTIDE SEQUENCE [LARGE SCALE GENOMIC DNA]</scope>
    <source>
        <strain evidence="1 2">B</strain>
    </source>
</reference>
<evidence type="ECO:0008006" key="3">
    <source>
        <dbReference type="Google" id="ProtNLM"/>
    </source>
</evidence>